<dbReference type="InterPro" id="IPR000182">
    <property type="entry name" value="GNAT_dom"/>
</dbReference>
<dbReference type="PROSITE" id="PS51186">
    <property type="entry name" value="GNAT"/>
    <property type="match status" value="1"/>
</dbReference>
<dbReference type="PANTHER" id="PTHR43877">
    <property type="entry name" value="AMINOALKYLPHOSPHONATE N-ACETYLTRANSFERASE-RELATED-RELATED"/>
    <property type="match status" value="1"/>
</dbReference>
<sequence>MPPADIDIERATTDDLEAVADAWVRLARNQANHGSHVLADPNRETMLATLGAYQVDGGLLVARDRETVVGFASVTVERGSLALDCTRGLLSNLYVEPEYRGRGIGTALLEAAEDELRGRGVDICTLEAMAENESARRFYRQAGYDSFRIGFERTL</sequence>
<protein>
    <submittedName>
        <fullName evidence="4">GNAT family N-acetyltransferase</fullName>
    </submittedName>
</protein>
<dbReference type="InterPro" id="IPR050832">
    <property type="entry name" value="Bact_Acetyltransf"/>
</dbReference>
<dbReference type="Gene3D" id="3.40.630.30">
    <property type="match status" value="1"/>
</dbReference>
<keyword evidence="2" id="KW-0012">Acyltransferase</keyword>
<dbReference type="SUPFAM" id="SSF55729">
    <property type="entry name" value="Acyl-CoA N-acyltransferases (Nat)"/>
    <property type="match status" value="1"/>
</dbReference>
<organism evidence="4 5">
    <name type="scientific">Natronosalvus hydrolyticus</name>
    <dbReference type="NCBI Taxonomy" id="2979988"/>
    <lineage>
        <taxon>Archaea</taxon>
        <taxon>Methanobacteriati</taxon>
        <taxon>Methanobacteriota</taxon>
        <taxon>Stenosarchaea group</taxon>
        <taxon>Halobacteria</taxon>
        <taxon>Halobacteriales</taxon>
        <taxon>Natrialbaceae</taxon>
        <taxon>Natronosalvus</taxon>
    </lineage>
</organism>
<evidence type="ECO:0000259" key="3">
    <source>
        <dbReference type="PROSITE" id="PS51186"/>
    </source>
</evidence>
<evidence type="ECO:0000256" key="1">
    <source>
        <dbReference type="ARBA" id="ARBA00022679"/>
    </source>
</evidence>
<dbReference type="CDD" id="cd04301">
    <property type="entry name" value="NAT_SF"/>
    <property type="match status" value="1"/>
</dbReference>
<evidence type="ECO:0000256" key="2">
    <source>
        <dbReference type="ARBA" id="ARBA00023315"/>
    </source>
</evidence>
<evidence type="ECO:0000313" key="4">
    <source>
        <dbReference type="EMBL" id="MCU4751974.1"/>
    </source>
</evidence>
<accession>A0AAP3E786</accession>
<gene>
    <name evidence="4" type="ORF">OB919_08260</name>
</gene>
<dbReference type="EMBL" id="JAOPJZ010000005">
    <property type="protein sequence ID" value="MCU4751974.1"/>
    <property type="molecule type" value="Genomic_DNA"/>
</dbReference>
<dbReference type="AlphaFoldDB" id="A0AAP3E786"/>
<dbReference type="Pfam" id="PF00583">
    <property type="entry name" value="Acetyltransf_1"/>
    <property type="match status" value="1"/>
</dbReference>
<keyword evidence="5" id="KW-1185">Reference proteome</keyword>
<evidence type="ECO:0000313" key="5">
    <source>
        <dbReference type="Proteomes" id="UP001321047"/>
    </source>
</evidence>
<reference evidence="4 5" key="1">
    <citation type="submission" date="2022-09" db="EMBL/GenBank/DDBJ databases">
        <title>Enrichment on poylsaccharides allowed isolation of novel metabolic and taxonomic groups of Haloarchaea.</title>
        <authorList>
            <person name="Sorokin D.Y."/>
            <person name="Elcheninov A.G."/>
            <person name="Khizhniak T.V."/>
            <person name="Kolganova T.V."/>
            <person name="Kublanov I.V."/>
        </authorList>
    </citation>
    <scope>NUCLEOTIDE SEQUENCE [LARGE SCALE GENOMIC DNA]</scope>
    <source>
        <strain evidence="4 5">AArc-curdl1</strain>
    </source>
</reference>
<keyword evidence="1" id="KW-0808">Transferase</keyword>
<proteinExistence type="predicted"/>
<dbReference type="GO" id="GO:0016747">
    <property type="term" value="F:acyltransferase activity, transferring groups other than amino-acyl groups"/>
    <property type="evidence" value="ECO:0007669"/>
    <property type="project" value="InterPro"/>
</dbReference>
<comment type="caution">
    <text evidence="4">The sequence shown here is derived from an EMBL/GenBank/DDBJ whole genome shotgun (WGS) entry which is preliminary data.</text>
</comment>
<dbReference type="Proteomes" id="UP001321047">
    <property type="component" value="Unassembled WGS sequence"/>
</dbReference>
<feature type="domain" description="N-acetyltransferase" evidence="3">
    <location>
        <begin position="6"/>
        <end position="155"/>
    </location>
</feature>
<dbReference type="RefSeq" id="WP_342808309.1">
    <property type="nucleotide sequence ID" value="NZ_JAOPJZ010000005.1"/>
</dbReference>
<dbReference type="InterPro" id="IPR016181">
    <property type="entry name" value="Acyl_CoA_acyltransferase"/>
</dbReference>
<name>A0AAP3E786_9EURY</name>